<reference evidence="2 3" key="1">
    <citation type="submission" date="2016-06" db="EMBL/GenBank/DDBJ databases">
        <title>The Draft Genome Sequence and Annotation of the Desert Woodrat Neotoma lepida.</title>
        <authorList>
            <person name="Campbell M."/>
            <person name="Oakeson K.F."/>
            <person name="Yandell M."/>
            <person name="Halpert J.R."/>
            <person name="Dearing D."/>
        </authorList>
    </citation>
    <scope>NUCLEOTIDE SEQUENCE [LARGE SCALE GENOMIC DNA]</scope>
    <source>
        <strain evidence="2">417</strain>
        <tissue evidence="2">Liver</tissue>
    </source>
</reference>
<comment type="caution">
    <text evidence="2">The sequence shown here is derived from an EMBL/GenBank/DDBJ whole genome shotgun (WGS) entry which is preliminary data.</text>
</comment>
<sequence>MVATSSGTTETRQTWTPRERSVRHRKPGLSTCPLTASSHCAPLRLRNLSNTHLKDLISNNDDARRHTASRRK</sequence>
<feature type="region of interest" description="Disordered" evidence="1">
    <location>
        <begin position="1"/>
        <end position="30"/>
    </location>
</feature>
<protein>
    <submittedName>
        <fullName evidence="2">Uncharacterized protein</fullName>
    </submittedName>
</protein>
<dbReference type="Proteomes" id="UP000092124">
    <property type="component" value="Unassembled WGS sequence"/>
</dbReference>
<dbReference type="EMBL" id="LZPO01007959">
    <property type="protein sequence ID" value="OBS83119.1"/>
    <property type="molecule type" value="Genomic_DNA"/>
</dbReference>
<accession>A0A1A6HY18</accession>
<evidence type="ECO:0000256" key="1">
    <source>
        <dbReference type="SAM" id="MobiDB-lite"/>
    </source>
</evidence>
<feature type="compositionally biased region" description="Polar residues" evidence="1">
    <location>
        <begin position="1"/>
        <end position="16"/>
    </location>
</feature>
<keyword evidence="3" id="KW-1185">Reference proteome</keyword>
<feature type="non-terminal residue" evidence="2">
    <location>
        <position position="72"/>
    </location>
</feature>
<dbReference type="AlphaFoldDB" id="A0A1A6HY18"/>
<proteinExistence type="predicted"/>
<name>A0A1A6HY18_NEOLE</name>
<evidence type="ECO:0000313" key="2">
    <source>
        <dbReference type="EMBL" id="OBS83119.1"/>
    </source>
</evidence>
<gene>
    <name evidence="2" type="ORF">A6R68_22897</name>
</gene>
<evidence type="ECO:0000313" key="3">
    <source>
        <dbReference type="Proteomes" id="UP000092124"/>
    </source>
</evidence>
<organism evidence="2 3">
    <name type="scientific">Neotoma lepida</name>
    <name type="common">Desert woodrat</name>
    <dbReference type="NCBI Taxonomy" id="56216"/>
    <lineage>
        <taxon>Eukaryota</taxon>
        <taxon>Metazoa</taxon>
        <taxon>Chordata</taxon>
        <taxon>Craniata</taxon>
        <taxon>Vertebrata</taxon>
        <taxon>Euteleostomi</taxon>
        <taxon>Mammalia</taxon>
        <taxon>Eutheria</taxon>
        <taxon>Euarchontoglires</taxon>
        <taxon>Glires</taxon>
        <taxon>Rodentia</taxon>
        <taxon>Myomorpha</taxon>
        <taxon>Muroidea</taxon>
        <taxon>Cricetidae</taxon>
        <taxon>Neotominae</taxon>
        <taxon>Neotoma</taxon>
    </lineage>
</organism>